<dbReference type="PIRSF" id="PIRSF002599">
    <property type="entry name" value="Cold_shock_A"/>
    <property type="match status" value="1"/>
</dbReference>
<dbReference type="InterPro" id="IPR012156">
    <property type="entry name" value="Cold_shock_CspA"/>
</dbReference>
<dbReference type="AlphaFoldDB" id="A0A323TEB9"/>
<keyword evidence="1" id="KW-1133">Transmembrane helix</keyword>
<sequence length="90" mass="10147">MESLMLLFIGYLVVINLTGVAFMAADKKKSQKGEWRISENTLMFTALIGAASGMLIASNVLRHKTRKLKFRLGLPLLIAIHVSAMIYWMY</sequence>
<dbReference type="EMBL" id="PDOD01000002">
    <property type="protein sequence ID" value="PYZ93712.1"/>
    <property type="molecule type" value="Genomic_DNA"/>
</dbReference>
<evidence type="ECO:0008006" key="4">
    <source>
        <dbReference type="Google" id="ProtNLM"/>
    </source>
</evidence>
<evidence type="ECO:0000313" key="2">
    <source>
        <dbReference type="EMBL" id="PYZ93712.1"/>
    </source>
</evidence>
<protein>
    <recommendedName>
        <fullName evidence="4">DUF1294 domain-containing protein</fullName>
    </recommendedName>
</protein>
<dbReference type="RefSeq" id="WP_110609744.1">
    <property type="nucleotide sequence ID" value="NZ_PDOD01000002.1"/>
</dbReference>
<evidence type="ECO:0000313" key="3">
    <source>
        <dbReference type="Proteomes" id="UP000248214"/>
    </source>
</evidence>
<keyword evidence="3" id="KW-1185">Reference proteome</keyword>
<gene>
    <name evidence="2" type="ORF">CR194_11195</name>
</gene>
<keyword evidence="1" id="KW-0472">Membrane</keyword>
<dbReference type="Pfam" id="PF06961">
    <property type="entry name" value="DUF1294"/>
    <property type="match status" value="1"/>
</dbReference>
<reference evidence="2 3" key="1">
    <citation type="submission" date="2017-10" db="EMBL/GenBank/DDBJ databases">
        <title>Bacillus sp. nov., a halophilic bacterium isolated from a Keqin Lake.</title>
        <authorList>
            <person name="Wang H."/>
        </authorList>
    </citation>
    <scope>NUCLEOTIDE SEQUENCE [LARGE SCALE GENOMIC DNA]</scope>
    <source>
        <strain evidence="2 3">KQ-12</strain>
    </source>
</reference>
<dbReference type="Proteomes" id="UP000248214">
    <property type="component" value="Unassembled WGS sequence"/>
</dbReference>
<organism evidence="2 3">
    <name type="scientific">Salipaludibacillus keqinensis</name>
    <dbReference type="NCBI Taxonomy" id="2045207"/>
    <lineage>
        <taxon>Bacteria</taxon>
        <taxon>Bacillati</taxon>
        <taxon>Bacillota</taxon>
        <taxon>Bacilli</taxon>
        <taxon>Bacillales</taxon>
        <taxon>Bacillaceae</taxon>
    </lineage>
</organism>
<dbReference type="InterPro" id="IPR010718">
    <property type="entry name" value="DUF1294"/>
</dbReference>
<name>A0A323TEB9_9BACI</name>
<feature type="transmembrane region" description="Helical" evidence="1">
    <location>
        <begin position="37"/>
        <end position="58"/>
    </location>
</feature>
<feature type="transmembrane region" description="Helical" evidence="1">
    <location>
        <begin position="70"/>
        <end position="89"/>
    </location>
</feature>
<proteinExistence type="predicted"/>
<keyword evidence="1" id="KW-0812">Transmembrane</keyword>
<accession>A0A323TEB9</accession>
<feature type="transmembrane region" description="Helical" evidence="1">
    <location>
        <begin position="6"/>
        <end position="25"/>
    </location>
</feature>
<dbReference type="GO" id="GO:0003676">
    <property type="term" value="F:nucleic acid binding"/>
    <property type="evidence" value="ECO:0007669"/>
    <property type="project" value="InterPro"/>
</dbReference>
<dbReference type="OrthoDB" id="1698854at2"/>
<evidence type="ECO:0000256" key="1">
    <source>
        <dbReference type="SAM" id="Phobius"/>
    </source>
</evidence>
<comment type="caution">
    <text evidence="2">The sequence shown here is derived from an EMBL/GenBank/DDBJ whole genome shotgun (WGS) entry which is preliminary data.</text>
</comment>